<feature type="transmembrane region" description="Helical" evidence="5">
    <location>
        <begin position="66"/>
        <end position="84"/>
    </location>
</feature>
<feature type="transmembrane region" description="Helical" evidence="5">
    <location>
        <begin position="193"/>
        <end position="213"/>
    </location>
</feature>
<sequence>MLPAVSLLILAFAVSLDGFGVGVMYGLRKIRIPLLSIGIISIWSGIIIFASMQIGVLMSSFMSPIFAKRVGALILIGIGIWALVQMRQQKTLEVQEHGKSAISSVHPAKDGSQLTGELVVQTFDTLQRTKEILSIELKRFGLVIQILRTPSIADVDRSGNISASEATLLGLALSLDAFGAGIGAALIGFLPALTASVIALSSGTFIAIGLRIGFRYAEMNWMKKLSILPGCILILMGIMKMF</sequence>
<dbReference type="Proteomes" id="UP000650466">
    <property type="component" value="Unassembled WGS sequence"/>
</dbReference>
<keyword evidence="4 5" id="KW-0472">Membrane</keyword>
<evidence type="ECO:0000256" key="5">
    <source>
        <dbReference type="SAM" id="Phobius"/>
    </source>
</evidence>
<dbReference type="PANTHER" id="PTHR35529">
    <property type="entry name" value="MANGANESE EFFLUX PUMP MNTP-RELATED"/>
    <property type="match status" value="1"/>
</dbReference>
<reference evidence="6" key="1">
    <citation type="submission" date="2020-09" db="EMBL/GenBank/DDBJ databases">
        <title>Draft Genome Sequence of Paenibacillus sp. WST5.</title>
        <authorList>
            <person name="Bao Z."/>
        </authorList>
    </citation>
    <scope>NUCLEOTIDE SEQUENCE</scope>
    <source>
        <strain evidence="6">WST5</strain>
    </source>
</reference>
<evidence type="ECO:0000256" key="1">
    <source>
        <dbReference type="ARBA" id="ARBA00022475"/>
    </source>
</evidence>
<keyword evidence="7" id="KW-1185">Reference proteome</keyword>
<name>A0A926KQI9_9BACL</name>
<evidence type="ECO:0000256" key="3">
    <source>
        <dbReference type="ARBA" id="ARBA00022989"/>
    </source>
</evidence>
<evidence type="ECO:0000256" key="2">
    <source>
        <dbReference type="ARBA" id="ARBA00022692"/>
    </source>
</evidence>
<feature type="transmembrane region" description="Helical" evidence="5">
    <location>
        <begin position="166"/>
        <end position="187"/>
    </location>
</feature>
<proteinExistence type="predicted"/>
<evidence type="ECO:0000313" key="6">
    <source>
        <dbReference type="EMBL" id="MBD0381316.1"/>
    </source>
</evidence>
<keyword evidence="3 5" id="KW-1133">Transmembrane helix</keyword>
<feature type="transmembrane region" description="Helical" evidence="5">
    <location>
        <begin position="6"/>
        <end position="27"/>
    </location>
</feature>
<dbReference type="Pfam" id="PF02659">
    <property type="entry name" value="Mntp"/>
    <property type="match status" value="2"/>
</dbReference>
<dbReference type="AlphaFoldDB" id="A0A926KQI9"/>
<dbReference type="EMBL" id="JACVVD010000004">
    <property type="protein sequence ID" value="MBD0381316.1"/>
    <property type="molecule type" value="Genomic_DNA"/>
</dbReference>
<evidence type="ECO:0000256" key="4">
    <source>
        <dbReference type="ARBA" id="ARBA00023136"/>
    </source>
</evidence>
<dbReference type="RefSeq" id="WP_188175105.1">
    <property type="nucleotide sequence ID" value="NZ_JACVVD010000004.1"/>
</dbReference>
<gene>
    <name evidence="6" type="ORF">ICC18_14415</name>
</gene>
<keyword evidence="2 5" id="KW-0812">Transmembrane</keyword>
<feature type="transmembrane region" description="Helical" evidence="5">
    <location>
        <begin position="34"/>
        <end position="54"/>
    </location>
</feature>
<dbReference type="PANTHER" id="PTHR35529:SF2">
    <property type="entry name" value="SPORULATION PROTEIN YTAF-RELATED"/>
    <property type="match status" value="1"/>
</dbReference>
<dbReference type="InterPro" id="IPR003810">
    <property type="entry name" value="Mntp/YtaF"/>
</dbReference>
<organism evidence="6 7">
    <name type="scientific">Paenibacillus sedimenti</name>
    <dbReference type="NCBI Taxonomy" id="2770274"/>
    <lineage>
        <taxon>Bacteria</taxon>
        <taxon>Bacillati</taxon>
        <taxon>Bacillota</taxon>
        <taxon>Bacilli</taxon>
        <taxon>Bacillales</taxon>
        <taxon>Paenibacillaceae</taxon>
        <taxon>Paenibacillus</taxon>
    </lineage>
</organism>
<keyword evidence="1" id="KW-1003">Cell membrane</keyword>
<protein>
    <submittedName>
        <fullName evidence="6">MntP/YtaF family protein</fullName>
    </submittedName>
</protein>
<accession>A0A926KQI9</accession>
<comment type="caution">
    <text evidence="6">The sequence shown here is derived from an EMBL/GenBank/DDBJ whole genome shotgun (WGS) entry which is preliminary data.</text>
</comment>
<evidence type="ECO:0000313" key="7">
    <source>
        <dbReference type="Proteomes" id="UP000650466"/>
    </source>
</evidence>